<evidence type="ECO:0000256" key="1">
    <source>
        <dbReference type="SAM" id="Coils"/>
    </source>
</evidence>
<dbReference type="PANTHER" id="PTHR41302:SF2">
    <property type="entry name" value="PRESPORE SPECIFIC TRANSCRIPTIONAL ACTIVATOR RSFA"/>
    <property type="match status" value="1"/>
</dbReference>
<dbReference type="InterPro" id="IPR014243">
    <property type="entry name" value="RsfA-like"/>
</dbReference>
<dbReference type="Proteomes" id="UP000094580">
    <property type="component" value="Unassembled WGS sequence"/>
</dbReference>
<protein>
    <recommendedName>
        <fullName evidence="2">Myb-like domain-containing protein</fullName>
    </recommendedName>
</protein>
<keyword evidence="4" id="KW-1185">Reference proteome</keyword>
<dbReference type="Pfam" id="PF13921">
    <property type="entry name" value="Myb_DNA-bind_6"/>
    <property type="match status" value="1"/>
</dbReference>
<dbReference type="SUPFAM" id="SSF46689">
    <property type="entry name" value="Homeodomain-like"/>
    <property type="match status" value="1"/>
</dbReference>
<dbReference type="InterPro" id="IPR009057">
    <property type="entry name" value="Homeodomain-like_sf"/>
</dbReference>
<organism evidence="3 4">
    <name type="scientific">Gottfriedia luciferensis</name>
    <dbReference type="NCBI Taxonomy" id="178774"/>
    <lineage>
        <taxon>Bacteria</taxon>
        <taxon>Bacillati</taxon>
        <taxon>Bacillota</taxon>
        <taxon>Bacilli</taxon>
        <taxon>Bacillales</taxon>
        <taxon>Bacillaceae</taxon>
        <taxon>Gottfriedia</taxon>
    </lineage>
</organism>
<name>A0ABX2ZKR2_9BACI</name>
<dbReference type="PANTHER" id="PTHR41302">
    <property type="entry name" value="PRESPORE-SPECIFIC TRANSCRIPTIONAL REGULATOR RSFA-RELATED"/>
    <property type="match status" value="1"/>
</dbReference>
<dbReference type="Gene3D" id="1.10.10.60">
    <property type="entry name" value="Homeodomain-like"/>
    <property type="match status" value="1"/>
</dbReference>
<evidence type="ECO:0000259" key="2">
    <source>
        <dbReference type="PROSITE" id="PS50090"/>
    </source>
</evidence>
<comment type="caution">
    <text evidence="3">The sequence shown here is derived from an EMBL/GenBank/DDBJ whole genome shotgun (WGS) entry which is preliminary data.</text>
</comment>
<keyword evidence="1" id="KW-0175">Coiled coil</keyword>
<evidence type="ECO:0000313" key="4">
    <source>
        <dbReference type="Proteomes" id="UP000094580"/>
    </source>
</evidence>
<accession>A0ABX2ZKR2</accession>
<gene>
    <name evidence="3" type="ORF">BED47_15595</name>
</gene>
<feature type="coiled-coil region" evidence="1">
    <location>
        <begin position="133"/>
        <end position="167"/>
    </location>
</feature>
<dbReference type="PROSITE" id="PS50090">
    <property type="entry name" value="MYB_LIKE"/>
    <property type="match status" value="1"/>
</dbReference>
<proteinExistence type="predicted"/>
<feature type="domain" description="Myb-like" evidence="2">
    <location>
        <begin position="5"/>
        <end position="57"/>
    </location>
</feature>
<dbReference type="InterPro" id="IPR001005">
    <property type="entry name" value="SANT/Myb"/>
</dbReference>
<dbReference type="RefSeq" id="WP_069035589.1">
    <property type="nucleotide sequence ID" value="NZ_MDKC01000037.1"/>
</dbReference>
<sequence length="193" mass="22521">MVANRQDAWTKDEDNYLAEVVLKTINEGSTQLMAFKVVAKSLSRTAAACGYRWNSFVRKFYKEEIEKAKNSSKKQAVPTNEVEPTHDSEIITNEIHEDATTEKGHPEITFESVYKFLEYLRLKVDASGRIKDIQSLEKKLLKYKQENEQLKIEKQQLVEKLNELQSEYEHLFDFLDQKRKIVNISSKNDTKVK</sequence>
<evidence type="ECO:0000313" key="3">
    <source>
        <dbReference type="EMBL" id="ODG89831.1"/>
    </source>
</evidence>
<reference evidence="3 4" key="1">
    <citation type="submission" date="2016-07" db="EMBL/GenBank/DDBJ databases">
        <authorList>
            <person name="Townsley L."/>
            <person name="Shank E.A."/>
        </authorList>
    </citation>
    <scope>NUCLEOTIDE SEQUENCE [LARGE SCALE GENOMIC DNA]</scope>
    <source>
        <strain evidence="3 4">CH01</strain>
    </source>
</reference>
<dbReference type="EMBL" id="MDKC01000037">
    <property type="protein sequence ID" value="ODG89831.1"/>
    <property type="molecule type" value="Genomic_DNA"/>
</dbReference>